<feature type="domain" description="ABC-2 type transporter transmembrane" evidence="6">
    <location>
        <begin position="6"/>
        <end position="202"/>
    </location>
</feature>
<evidence type="ECO:0000256" key="1">
    <source>
        <dbReference type="ARBA" id="ARBA00004141"/>
    </source>
</evidence>
<organism evidence="7 8">
    <name type="scientific">Paenibacillus aquistagni</name>
    <dbReference type="NCBI Taxonomy" id="1852522"/>
    <lineage>
        <taxon>Bacteria</taxon>
        <taxon>Bacillati</taxon>
        <taxon>Bacillota</taxon>
        <taxon>Bacilli</taxon>
        <taxon>Bacillales</taxon>
        <taxon>Paenibacillaceae</taxon>
        <taxon>Paenibacillus</taxon>
    </lineage>
</organism>
<keyword evidence="2 5" id="KW-0812">Transmembrane</keyword>
<evidence type="ECO:0000256" key="2">
    <source>
        <dbReference type="ARBA" id="ARBA00022692"/>
    </source>
</evidence>
<sequence>MNMFITQTKAECLRIVRSPFFILFSIFMPLCFYFLFASLNGASTEIASTQYASFSLMSMTAFSLIGTAMSQFGIRLSFERRDGWVSLLKLTPLTPAVWIGSKMVAHMAVHLLTIAVIFSAGSIVYDLDLSLGQWLVCGLWLWVGSLSFLAVGSLLGTIKNAEAAVAVANLLLMGLAIMGGLWMPLHTLPMWMQKIGEWLPSYRYAHGAWNMLGGSSPAMLDWLILLTAGLLFMIVSGYLLNRREAV</sequence>
<proteinExistence type="predicted"/>
<feature type="transmembrane region" description="Helical" evidence="5">
    <location>
        <begin position="20"/>
        <end position="39"/>
    </location>
</feature>
<dbReference type="EMBL" id="FXAZ01000004">
    <property type="protein sequence ID" value="SMG49721.1"/>
    <property type="molecule type" value="Genomic_DNA"/>
</dbReference>
<dbReference type="GO" id="GO:0140359">
    <property type="term" value="F:ABC-type transporter activity"/>
    <property type="evidence" value="ECO:0007669"/>
    <property type="project" value="InterPro"/>
</dbReference>
<evidence type="ECO:0000259" key="6">
    <source>
        <dbReference type="Pfam" id="PF01061"/>
    </source>
</evidence>
<keyword evidence="3 5" id="KW-1133">Transmembrane helix</keyword>
<keyword evidence="4 5" id="KW-0472">Membrane</keyword>
<feature type="transmembrane region" description="Helical" evidence="5">
    <location>
        <begin position="51"/>
        <end position="74"/>
    </location>
</feature>
<protein>
    <submittedName>
        <fullName evidence="7">ABC-2 type transport system permease protein</fullName>
    </submittedName>
</protein>
<dbReference type="Pfam" id="PF01061">
    <property type="entry name" value="ABC2_membrane"/>
    <property type="match status" value="1"/>
</dbReference>
<dbReference type="InterPro" id="IPR013525">
    <property type="entry name" value="ABC2_TM"/>
</dbReference>
<dbReference type="InterPro" id="IPR000412">
    <property type="entry name" value="ABC_2_transport"/>
</dbReference>
<dbReference type="PANTHER" id="PTHR43077">
    <property type="entry name" value="TRANSPORT PERMEASE YVFS-RELATED"/>
    <property type="match status" value="1"/>
</dbReference>
<dbReference type="STRING" id="1852522.SAMN06295960_3067"/>
<evidence type="ECO:0000256" key="5">
    <source>
        <dbReference type="SAM" id="Phobius"/>
    </source>
</evidence>
<feature type="transmembrane region" description="Helical" evidence="5">
    <location>
        <begin position="107"/>
        <end position="125"/>
    </location>
</feature>
<accession>A0A1X7L789</accession>
<dbReference type="InterPro" id="IPR051328">
    <property type="entry name" value="T7SS_ABC-Transporter"/>
</dbReference>
<feature type="transmembrane region" description="Helical" evidence="5">
    <location>
        <begin position="163"/>
        <end position="183"/>
    </location>
</feature>
<feature type="transmembrane region" description="Helical" evidence="5">
    <location>
        <begin position="219"/>
        <end position="240"/>
    </location>
</feature>
<gene>
    <name evidence="7" type="ORF">SAMN06295960_3067</name>
</gene>
<evidence type="ECO:0000313" key="8">
    <source>
        <dbReference type="Proteomes" id="UP000193834"/>
    </source>
</evidence>
<evidence type="ECO:0000313" key="7">
    <source>
        <dbReference type="EMBL" id="SMG49721.1"/>
    </source>
</evidence>
<dbReference type="Proteomes" id="UP000193834">
    <property type="component" value="Unassembled WGS sequence"/>
</dbReference>
<reference evidence="7 8" key="1">
    <citation type="submission" date="2017-04" db="EMBL/GenBank/DDBJ databases">
        <authorList>
            <person name="Afonso C.L."/>
            <person name="Miller P.J."/>
            <person name="Scott M.A."/>
            <person name="Spackman E."/>
            <person name="Goraichik I."/>
            <person name="Dimitrov K.M."/>
            <person name="Suarez D.L."/>
            <person name="Swayne D.E."/>
        </authorList>
    </citation>
    <scope>NUCLEOTIDE SEQUENCE [LARGE SCALE GENOMIC DNA]</scope>
    <source>
        <strain evidence="7 8">11</strain>
    </source>
</reference>
<feature type="transmembrane region" description="Helical" evidence="5">
    <location>
        <begin position="131"/>
        <end position="151"/>
    </location>
</feature>
<evidence type="ECO:0000256" key="3">
    <source>
        <dbReference type="ARBA" id="ARBA00022989"/>
    </source>
</evidence>
<comment type="subcellular location">
    <subcellularLocation>
        <location evidence="1">Membrane</location>
        <topology evidence="1">Multi-pass membrane protein</topology>
    </subcellularLocation>
</comment>
<dbReference type="RefSeq" id="WP_176228941.1">
    <property type="nucleotide sequence ID" value="NZ_FXAZ01000004.1"/>
</dbReference>
<evidence type="ECO:0000256" key="4">
    <source>
        <dbReference type="ARBA" id="ARBA00023136"/>
    </source>
</evidence>
<keyword evidence="8" id="KW-1185">Reference proteome</keyword>
<dbReference type="PANTHER" id="PTHR43077:SF11">
    <property type="entry name" value="TRANSPORT PERMEASE YVFS-RELATED"/>
    <property type="match status" value="1"/>
</dbReference>
<dbReference type="PIRSF" id="PIRSF006648">
    <property type="entry name" value="DrrB"/>
    <property type="match status" value="1"/>
</dbReference>
<name>A0A1X7L789_9BACL</name>
<dbReference type="AlphaFoldDB" id="A0A1X7L789"/>
<dbReference type="GO" id="GO:0043190">
    <property type="term" value="C:ATP-binding cassette (ABC) transporter complex"/>
    <property type="evidence" value="ECO:0007669"/>
    <property type="project" value="InterPro"/>
</dbReference>